<evidence type="ECO:0000256" key="1">
    <source>
        <dbReference type="ARBA" id="ARBA00000085"/>
    </source>
</evidence>
<dbReference type="PANTHER" id="PTHR43719">
    <property type="entry name" value="TWO-COMPONENT HISTIDINE KINASE"/>
    <property type="match status" value="1"/>
</dbReference>
<evidence type="ECO:0000256" key="2">
    <source>
        <dbReference type="ARBA" id="ARBA00004127"/>
    </source>
</evidence>
<dbReference type="Pfam" id="PF24896">
    <property type="entry name" value="Receiver_CRE1"/>
    <property type="match status" value="1"/>
</dbReference>
<accession>A0A5D2GQ16</accession>
<evidence type="ECO:0000256" key="4">
    <source>
        <dbReference type="ARBA" id="ARBA00022553"/>
    </source>
</evidence>
<dbReference type="PANTHER" id="PTHR43719:SF51">
    <property type="entry name" value="HISTIDINE KINASE 4"/>
    <property type="match status" value="1"/>
</dbReference>
<evidence type="ECO:0000259" key="11">
    <source>
        <dbReference type="PROSITE" id="PS50109"/>
    </source>
</evidence>
<dbReference type="SUPFAM" id="SSF55874">
    <property type="entry name" value="ATPase domain of HSP90 chaperone/DNA topoisomerase II/histidine kinase"/>
    <property type="match status" value="1"/>
</dbReference>
<dbReference type="Gene3D" id="3.30.565.10">
    <property type="entry name" value="Histidine kinase-like ATPase, C-terminal domain"/>
    <property type="match status" value="1"/>
</dbReference>
<evidence type="ECO:0000313" key="14">
    <source>
        <dbReference type="Proteomes" id="UP000323506"/>
    </source>
</evidence>
<feature type="domain" description="Histidine kinase" evidence="11">
    <location>
        <begin position="247"/>
        <end position="368"/>
    </location>
</feature>
<dbReference type="AlphaFoldDB" id="A0A5D2GQ16"/>
<dbReference type="SMART" id="SM00388">
    <property type="entry name" value="HisKA"/>
    <property type="match status" value="1"/>
</dbReference>
<organism evidence="13 14">
    <name type="scientific">Gossypium darwinii</name>
    <name type="common">Darwin's cotton</name>
    <name type="synonym">Gossypium barbadense var. darwinii</name>
    <dbReference type="NCBI Taxonomy" id="34276"/>
    <lineage>
        <taxon>Eukaryota</taxon>
        <taxon>Viridiplantae</taxon>
        <taxon>Streptophyta</taxon>
        <taxon>Embryophyta</taxon>
        <taxon>Tracheophyta</taxon>
        <taxon>Spermatophyta</taxon>
        <taxon>Magnoliopsida</taxon>
        <taxon>eudicotyledons</taxon>
        <taxon>Gunneridae</taxon>
        <taxon>Pentapetalae</taxon>
        <taxon>rosids</taxon>
        <taxon>malvids</taxon>
        <taxon>Malvales</taxon>
        <taxon>Malvaceae</taxon>
        <taxon>Malvoideae</taxon>
        <taxon>Gossypium</taxon>
    </lineage>
</organism>
<protein>
    <recommendedName>
        <fullName evidence="3">histidine kinase</fullName>
        <ecNumber evidence="3">2.7.13.3</ecNumber>
    </recommendedName>
</protein>
<dbReference type="InterPro" id="IPR003661">
    <property type="entry name" value="HisK_dim/P_dom"/>
</dbReference>
<keyword evidence="9 10" id="KW-0472">Membrane</keyword>
<feature type="transmembrane region" description="Helical" evidence="10">
    <location>
        <begin position="187"/>
        <end position="211"/>
    </location>
</feature>
<evidence type="ECO:0000259" key="12">
    <source>
        <dbReference type="PROSITE" id="PS50839"/>
    </source>
</evidence>
<evidence type="ECO:0000313" key="13">
    <source>
        <dbReference type="EMBL" id="TYH20077.1"/>
    </source>
</evidence>
<name>A0A5D2GQ16_GOSDA</name>
<dbReference type="InterPro" id="IPR036890">
    <property type="entry name" value="HATPase_C_sf"/>
</dbReference>
<dbReference type="InterPro" id="IPR006189">
    <property type="entry name" value="CHASE_dom"/>
</dbReference>
<dbReference type="PROSITE" id="PS50109">
    <property type="entry name" value="HIS_KIN"/>
    <property type="match status" value="1"/>
</dbReference>
<keyword evidence="14" id="KW-1185">Reference proteome</keyword>
<comment type="catalytic activity">
    <reaction evidence="1">
        <text>ATP + protein L-histidine = ADP + protein N-phospho-L-histidine.</text>
        <dbReference type="EC" id="2.7.13.3"/>
    </reaction>
</comment>
<reference evidence="13 14" key="1">
    <citation type="submission" date="2019-06" db="EMBL/GenBank/DDBJ databases">
        <title>WGS assembly of Gossypium darwinii.</title>
        <authorList>
            <person name="Chen Z.J."/>
            <person name="Sreedasyam A."/>
            <person name="Ando A."/>
            <person name="Song Q."/>
            <person name="De L."/>
            <person name="Hulse-Kemp A."/>
            <person name="Ding M."/>
            <person name="Ye W."/>
            <person name="Kirkbride R."/>
            <person name="Jenkins J."/>
            <person name="Plott C."/>
            <person name="Lovell J."/>
            <person name="Lin Y.-M."/>
            <person name="Vaughn R."/>
            <person name="Liu B."/>
            <person name="Li W."/>
            <person name="Simpson S."/>
            <person name="Scheffler B."/>
            <person name="Saski C."/>
            <person name="Grover C."/>
            <person name="Hu G."/>
            <person name="Conover J."/>
            <person name="Carlson J."/>
            <person name="Shu S."/>
            <person name="Boston L."/>
            <person name="Williams M."/>
            <person name="Peterson D."/>
            <person name="Mcgee K."/>
            <person name="Jones D."/>
            <person name="Wendel J."/>
            <person name="Stelly D."/>
            <person name="Grimwood J."/>
            <person name="Schmutz J."/>
        </authorList>
    </citation>
    <scope>NUCLEOTIDE SEQUENCE [LARGE SCALE GENOMIC DNA]</scope>
    <source>
        <strain evidence="13">1808015.09</strain>
    </source>
</reference>
<evidence type="ECO:0000256" key="5">
    <source>
        <dbReference type="ARBA" id="ARBA00022679"/>
    </source>
</evidence>
<sequence>MKLKLNSSINFSSYMYFIRKYYSSLIFILHPHNLDCMYFVLWHGWTMKRESSPILDEYDSMVFSQETVSYIESLDVMATRKVVLTSPFRLLGSHHLGVMLTFSVYKSKLPPSLAEQERIEETVGYLGGAVDAILMNVYHITNSSDHLIMYGHQIQDDDQVLLHKCQLDFGDPFRKHRMICRYHHKTSTLWTTLTTTFSFFVICLLVGYILYGTTIHIVKVEDAFHEMQEFKVRAEVADVAKSQFLETVSNEIRTPMNGILGMLALFLDTYLSSTQRDYVQTVQVCGKALITLINEVLDCAKIKTRKLELETVSVDVRSILDDVLSLFFEKSRNKGIELAVFVSDKVPEMITGDPGRFKQIIMNLVEKGSWLSGEDGGFKLQTLDRQKNGHVFKSPKMILLAKNICNDELEKRKAAGFADTMIMKPSRERMVVACL</sequence>
<keyword evidence="8 10" id="KW-1133">Transmembrane helix</keyword>
<evidence type="ECO:0000256" key="8">
    <source>
        <dbReference type="ARBA" id="ARBA00022989"/>
    </source>
</evidence>
<evidence type="ECO:0000256" key="3">
    <source>
        <dbReference type="ARBA" id="ARBA00012438"/>
    </source>
</evidence>
<dbReference type="InterPro" id="IPR056839">
    <property type="entry name" value="Receiver_AHK4/CRE1_1st"/>
</dbReference>
<dbReference type="Proteomes" id="UP000323506">
    <property type="component" value="Chromosome A05"/>
</dbReference>
<dbReference type="InterPro" id="IPR042240">
    <property type="entry name" value="CHASE_sf"/>
</dbReference>
<evidence type="ECO:0000256" key="6">
    <source>
        <dbReference type="ARBA" id="ARBA00022692"/>
    </source>
</evidence>
<dbReference type="Gene3D" id="3.30.450.350">
    <property type="entry name" value="CHASE domain"/>
    <property type="match status" value="1"/>
</dbReference>
<dbReference type="PROSITE" id="PS50839">
    <property type="entry name" value="CHASE"/>
    <property type="match status" value="1"/>
</dbReference>
<dbReference type="CDD" id="cd00082">
    <property type="entry name" value="HisKA"/>
    <property type="match status" value="1"/>
</dbReference>
<dbReference type="GO" id="GO:0005634">
    <property type="term" value="C:nucleus"/>
    <property type="evidence" value="ECO:0007669"/>
    <property type="project" value="TreeGrafter"/>
</dbReference>
<evidence type="ECO:0000256" key="9">
    <source>
        <dbReference type="ARBA" id="ARBA00023136"/>
    </source>
</evidence>
<dbReference type="InterPro" id="IPR036097">
    <property type="entry name" value="HisK_dim/P_sf"/>
</dbReference>
<dbReference type="Gene3D" id="1.10.287.130">
    <property type="match status" value="1"/>
</dbReference>
<evidence type="ECO:0000256" key="7">
    <source>
        <dbReference type="ARBA" id="ARBA00022777"/>
    </source>
</evidence>
<dbReference type="Pfam" id="PF00512">
    <property type="entry name" value="HisKA"/>
    <property type="match status" value="1"/>
</dbReference>
<feature type="domain" description="CHASE" evidence="12">
    <location>
        <begin position="79"/>
        <end position="131"/>
    </location>
</feature>
<dbReference type="EC" id="2.7.13.3" evidence="3"/>
<dbReference type="FunFam" id="1.10.287.130:FF:000015">
    <property type="entry name" value="Histidine kinase 4"/>
    <property type="match status" value="1"/>
</dbReference>
<dbReference type="EMBL" id="CM017692">
    <property type="protein sequence ID" value="TYH20077.1"/>
    <property type="molecule type" value="Genomic_DNA"/>
</dbReference>
<keyword evidence="6 10" id="KW-0812">Transmembrane</keyword>
<dbReference type="InterPro" id="IPR050956">
    <property type="entry name" value="2C_system_His_kinase"/>
</dbReference>
<keyword evidence="4" id="KW-0597">Phosphoprotein</keyword>
<gene>
    <name evidence="13" type="ORF">ES288_A05G401900v1</name>
</gene>
<dbReference type="InterPro" id="IPR005467">
    <property type="entry name" value="His_kinase_dom"/>
</dbReference>
<keyword evidence="5" id="KW-0808">Transferase</keyword>
<comment type="subcellular location">
    <subcellularLocation>
        <location evidence="2">Endomembrane system</location>
        <topology evidence="2">Multi-pass membrane protein</topology>
    </subcellularLocation>
</comment>
<dbReference type="GO" id="GO:0000155">
    <property type="term" value="F:phosphorelay sensor kinase activity"/>
    <property type="evidence" value="ECO:0007669"/>
    <property type="project" value="InterPro"/>
</dbReference>
<proteinExistence type="predicted"/>
<dbReference type="GO" id="GO:0012505">
    <property type="term" value="C:endomembrane system"/>
    <property type="evidence" value="ECO:0007669"/>
    <property type="project" value="UniProtKB-SubCell"/>
</dbReference>
<dbReference type="SUPFAM" id="SSF47384">
    <property type="entry name" value="Homodimeric domain of signal transducing histidine kinase"/>
    <property type="match status" value="1"/>
</dbReference>
<keyword evidence="7" id="KW-0418">Kinase</keyword>
<evidence type="ECO:0000256" key="10">
    <source>
        <dbReference type="SAM" id="Phobius"/>
    </source>
</evidence>